<keyword evidence="2" id="KW-1185">Reference proteome</keyword>
<sequence>MVEDFCSLRVEPKCSSVSSVRVSGCNRCFRHQAHLQGGRCGSSDPNVHLRRRFRLVMGDSELAHSERNISNENPSSRTKHQCCSELRHHLCAVSDILDYAVPLQIRCVPVLRRLDRCHDRVRGTFCAGDQRDSFEFNACSLGGALVLA</sequence>
<proteinExistence type="predicted"/>
<dbReference type="EMBL" id="JAVXUP010000848">
    <property type="protein sequence ID" value="KAK3019873.1"/>
    <property type="molecule type" value="Genomic_DNA"/>
</dbReference>
<organism evidence="1 2">
    <name type="scientific">Escallonia herrerae</name>
    <dbReference type="NCBI Taxonomy" id="1293975"/>
    <lineage>
        <taxon>Eukaryota</taxon>
        <taxon>Viridiplantae</taxon>
        <taxon>Streptophyta</taxon>
        <taxon>Embryophyta</taxon>
        <taxon>Tracheophyta</taxon>
        <taxon>Spermatophyta</taxon>
        <taxon>Magnoliopsida</taxon>
        <taxon>eudicotyledons</taxon>
        <taxon>Gunneridae</taxon>
        <taxon>Pentapetalae</taxon>
        <taxon>asterids</taxon>
        <taxon>campanulids</taxon>
        <taxon>Escalloniales</taxon>
        <taxon>Escalloniaceae</taxon>
        <taxon>Escallonia</taxon>
    </lineage>
</organism>
<gene>
    <name evidence="1" type="ORF">RJ639_004181</name>
</gene>
<protein>
    <submittedName>
        <fullName evidence="1">Uncharacterized protein</fullName>
    </submittedName>
</protein>
<evidence type="ECO:0000313" key="2">
    <source>
        <dbReference type="Proteomes" id="UP001188597"/>
    </source>
</evidence>
<dbReference type="AlphaFoldDB" id="A0AA89AYX4"/>
<evidence type="ECO:0000313" key="1">
    <source>
        <dbReference type="EMBL" id="KAK3019873.1"/>
    </source>
</evidence>
<reference evidence="1" key="1">
    <citation type="submission" date="2022-12" db="EMBL/GenBank/DDBJ databases">
        <title>Draft genome assemblies for two species of Escallonia (Escalloniales).</title>
        <authorList>
            <person name="Chanderbali A."/>
            <person name="Dervinis C."/>
            <person name="Anghel I."/>
            <person name="Soltis D."/>
            <person name="Soltis P."/>
            <person name="Zapata F."/>
        </authorList>
    </citation>
    <scope>NUCLEOTIDE SEQUENCE</scope>
    <source>
        <strain evidence="1">UCBG64.0493</strain>
        <tissue evidence="1">Leaf</tissue>
    </source>
</reference>
<name>A0AA89AYX4_9ASTE</name>
<dbReference type="Proteomes" id="UP001188597">
    <property type="component" value="Unassembled WGS sequence"/>
</dbReference>
<comment type="caution">
    <text evidence="1">The sequence shown here is derived from an EMBL/GenBank/DDBJ whole genome shotgun (WGS) entry which is preliminary data.</text>
</comment>
<accession>A0AA89AYX4</accession>